<dbReference type="GO" id="GO:0004674">
    <property type="term" value="F:protein serine/threonine kinase activity"/>
    <property type="evidence" value="ECO:0007669"/>
    <property type="project" value="TreeGrafter"/>
</dbReference>
<feature type="domain" description="Protein kinase" evidence="1">
    <location>
        <begin position="1"/>
        <end position="346"/>
    </location>
</feature>
<dbReference type="PROSITE" id="PS50011">
    <property type="entry name" value="PROTEIN_KINASE_DOM"/>
    <property type="match status" value="1"/>
</dbReference>
<dbReference type="SUPFAM" id="SSF56112">
    <property type="entry name" value="Protein kinase-like (PK-like)"/>
    <property type="match status" value="1"/>
</dbReference>
<dbReference type="GO" id="GO:0005634">
    <property type="term" value="C:nucleus"/>
    <property type="evidence" value="ECO:0007669"/>
    <property type="project" value="TreeGrafter"/>
</dbReference>
<organism evidence="2 3">
    <name type="scientific">Sanghuangporus baumii</name>
    <name type="common">Phellinus baumii</name>
    <dbReference type="NCBI Taxonomy" id="108892"/>
    <lineage>
        <taxon>Eukaryota</taxon>
        <taxon>Fungi</taxon>
        <taxon>Dikarya</taxon>
        <taxon>Basidiomycota</taxon>
        <taxon>Agaricomycotina</taxon>
        <taxon>Agaricomycetes</taxon>
        <taxon>Hymenochaetales</taxon>
        <taxon>Hymenochaetaceae</taxon>
        <taxon>Sanghuangporus</taxon>
    </lineage>
</organism>
<dbReference type="AlphaFoldDB" id="A0A9Q5I3Z6"/>
<dbReference type="GO" id="GO:0005524">
    <property type="term" value="F:ATP binding"/>
    <property type="evidence" value="ECO:0007669"/>
    <property type="project" value="InterPro"/>
</dbReference>
<proteinExistence type="predicted"/>
<protein>
    <recommendedName>
        <fullName evidence="1">Protein kinase domain-containing protein</fullName>
    </recommendedName>
</protein>
<dbReference type="PANTHER" id="PTHR44167:SF30">
    <property type="entry name" value="PHOSPHORYLASE KINASE"/>
    <property type="match status" value="1"/>
</dbReference>
<reference evidence="2" key="1">
    <citation type="submission" date="2016-06" db="EMBL/GenBank/DDBJ databases">
        <title>Draft Genome sequence of the fungus Inonotus baumii.</title>
        <authorList>
            <person name="Zhu H."/>
            <person name="Lin W."/>
        </authorList>
    </citation>
    <scope>NUCLEOTIDE SEQUENCE</scope>
    <source>
        <strain evidence="2">821</strain>
    </source>
</reference>
<dbReference type="OrthoDB" id="5987198at2759"/>
<name>A0A9Q5I3Z6_SANBA</name>
<accession>A0A9Q5I3Z6</accession>
<dbReference type="InterPro" id="IPR011009">
    <property type="entry name" value="Kinase-like_dom_sf"/>
</dbReference>
<dbReference type="PANTHER" id="PTHR44167">
    <property type="entry name" value="OVARIAN-SPECIFIC SERINE/THREONINE-PROTEIN KINASE LOK-RELATED"/>
    <property type="match status" value="1"/>
</dbReference>
<keyword evidence="3" id="KW-1185">Reference proteome</keyword>
<dbReference type="SMART" id="SM00220">
    <property type="entry name" value="S_TKc"/>
    <property type="match status" value="1"/>
</dbReference>
<evidence type="ECO:0000313" key="3">
    <source>
        <dbReference type="Proteomes" id="UP000757232"/>
    </source>
</evidence>
<dbReference type="InterPro" id="IPR000719">
    <property type="entry name" value="Prot_kinase_dom"/>
</dbReference>
<gene>
    <name evidence="2" type="ORF">A7U60_g2001</name>
</gene>
<sequence length="366" mass="42474">MNLKKIRHRLFFSEPFKIDWSLYDLAGYEIWWRDRYSLFESQGYRLRDRLRPGWIPSWASNPKRHPEDHEDTASSDHPFITEATRISDGSYVIIKRIKKNSDEKSIATYLSSLKDPRNHCVPIIDSFPDETEDGIEFLVMPLLRMFNCPSFHSVNEVVGFIKQTLEGISFMHYKNVAHRDCSDLNIMLDGTAMFPEGFHPIRQIMNRSSTTLARYKSRSNSSGVKYYFIDFGLSTRFDDTDGVRSVTGRRCQVQVPELSDKVPYDPFAVDIYLLGDAYMKHFIEKYSNVQFLKPLVESMTRKDPSKRPKADDALKKLEHIISQKSKSSLRRRLIKSNVGETSHFFLNVSCIIREGIVVAKRMTGTN</sequence>
<evidence type="ECO:0000259" key="1">
    <source>
        <dbReference type="PROSITE" id="PS50011"/>
    </source>
</evidence>
<dbReference type="Pfam" id="PF00069">
    <property type="entry name" value="Pkinase"/>
    <property type="match status" value="1"/>
</dbReference>
<comment type="caution">
    <text evidence="2">The sequence shown here is derived from an EMBL/GenBank/DDBJ whole genome shotgun (WGS) entry which is preliminary data.</text>
</comment>
<evidence type="ECO:0000313" key="2">
    <source>
        <dbReference type="EMBL" id="OCB90757.1"/>
    </source>
</evidence>
<dbReference type="EMBL" id="LNZH02000118">
    <property type="protein sequence ID" value="OCB90757.1"/>
    <property type="molecule type" value="Genomic_DNA"/>
</dbReference>
<dbReference type="GO" id="GO:0044773">
    <property type="term" value="P:mitotic DNA damage checkpoint signaling"/>
    <property type="evidence" value="ECO:0007669"/>
    <property type="project" value="TreeGrafter"/>
</dbReference>
<dbReference type="Gene3D" id="1.10.510.10">
    <property type="entry name" value="Transferase(Phosphotransferase) domain 1"/>
    <property type="match status" value="2"/>
</dbReference>
<dbReference type="Proteomes" id="UP000757232">
    <property type="component" value="Unassembled WGS sequence"/>
</dbReference>